<dbReference type="RefSeq" id="WP_380906051.1">
    <property type="nucleotide sequence ID" value="NZ_JBHUEG010000019.1"/>
</dbReference>
<name>A0ABW5KQ60_9SPHI</name>
<comment type="caution">
    <text evidence="1">The sequence shown here is derived from an EMBL/GenBank/DDBJ whole genome shotgun (WGS) entry which is preliminary data.</text>
</comment>
<evidence type="ECO:0000313" key="1">
    <source>
        <dbReference type="EMBL" id="MFD2549732.1"/>
    </source>
</evidence>
<dbReference type="Proteomes" id="UP001597545">
    <property type="component" value="Unassembled WGS sequence"/>
</dbReference>
<gene>
    <name evidence="1" type="ORF">ACFSR5_18960</name>
</gene>
<evidence type="ECO:0000313" key="2">
    <source>
        <dbReference type="Proteomes" id="UP001597545"/>
    </source>
</evidence>
<reference evidence="2" key="1">
    <citation type="journal article" date="2019" name="Int. J. Syst. Evol. Microbiol.">
        <title>The Global Catalogue of Microorganisms (GCM) 10K type strain sequencing project: providing services to taxonomists for standard genome sequencing and annotation.</title>
        <authorList>
            <consortium name="The Broad Institute Genomics Platform"/>
            <consortium name="The Broad Institute Genome Sequencing Center for Infectious Disease"/>
            <person name="Wu L."/>
            <person name="Ma J."/>
        </authorList>
    </citation>
    <scope>NUCLEOTIDE SEQUENCE [LARGE SCALE GENOMIC DNA]</scope>
    <source>
        <strain evidence="2">KCTC 42662</strain>
    </source>
</reference>
<proteinExistence type="predicted"/>
<keyword evidence="2" id="KW-1185">Reference proteome</keyword>
<dbReference type="EMBL" id="JBHULR010000020">
    <property type="protein sequence ID" value="MFD2549732.1"/>
    <property type="molecule type" value="Genomic_DNA"/>
</dbReference>
<organism evidence="1 2">
    <name type="scientific">Sphingobacterium suaedae</name>
    <dbReference type="NCBI Taxonomy" id="1686402"/>
    <lineage>
        <taxon>Bacteria</taxon>
        <taxon>Pseudomonadati</taxon>
        <taxon>Bacteroidota</taxon>
        <taxon>Sphingobacteriia</taxon>
        <taxon>Sphingobacteriales</taxon>
        <taxon>Sphingobacteriaceae</taxon>
        <taxon>Sphingobacterium</taxon>
    </lineage>
</organism>
<accession>A0ABW5KQ60</accession>
<protein>
    <submittedName>
        <fullName evidence="1">Uncharacterized protein</fullName>
    </submittedName>
</protein>
<sequence length="200" mass="22583">MENEHIPSQVTGKKLDITEKRRFPTHTEAFNAFTRTRLRLLDVNHWHEIAGAPSAQFCLIGLDGQPAAGHPQLGNYVRIDIPGPGSPKGDGYDWVAVTHMEDKPMQGFTQFTLRPSPPPTTDSSDVAHFFHQYASSTFQISVYENELHISYFGRNEEINLENDDFVDNFRNAIIGLGAKLGFSYPQWKKLVHGLLEESDK</sequence>